<gene>
    <name evidence="2" type="ORF">NCTC4824_04162</name>
</gene>
<dbReference type="AlphaFoldDB" id="A0A2X4X0N5"/>
<dbReference type="EMBL" id="LS483476">
    <property type="protein sequence ID" value="SQI63520.1"/>
    <property type="molecule type" value="Genomic_DNA"/>
</dbReference>
<accession>A0A2X4X0N5</accession>
<protein>
    <recommendedName>
        <fullName evidence="4">Antigen I/II N-terminal domain-containing protein</fullName>
    </recommendedName>
</protein>
<dbReference type="KEGG" id="blen:NCTC4824_04162"/>
<name>A0A2X4X0N5_LEDLE</name>
<dbReference type="STRING" id="1348624.GCA_001591545_03740"/>
<keyword evidence="3" id="KW-1185">Reference proteome</keyword>
<dbReference type="PROSITE" id="PS51257">
    <property type="entry name" value="PROKAR_LIPOPROTEIN"/>
    <property type="match status" value="1"/>
</dbReference>
<evidence type="ECO:0008006" key="4">
    <source>
        <dbReference type="Google" id="ProtNLM"/>
    </source>
</evidence>
<keyword evidence="1" id="KW-0732">Signal</keyword>
<evidence type="ECO:0000313" key="2">
    <source>
        <dbReference type="EMBL" id="SQI63520.1"/>
    </source>
</evidence>
<feature type="signal peptide" evidence="1">
    <location>
        <begin position="1"/>
        <end position="21"/>
    </location>
</feature>
<sequence>MKRIMILLLLVLILAITSACGKEEEIKKEDAVKEEVATAEKEKGVEVEKGLLNVEVTLPKDFIDGDNIDDVIADAKQDGVKEVTQNEDGSLTYRMSKSVYRDLMKEMEENVVEYIKETKTSEDFASIRDIIHNKSFSEFKLVVDQETFENSFDGFAAIGLGMTGLLHQVFAGTSAEEAKVTISIEDADTGKVFDTIVYPDDLDDLEE</sequence>
<evidence type="ECO:0000256" key="1">
    <source>
        <dbReference type="SAM" id="SignalP"/>
    </source>
</evidence>
<feature type="chain" id="PRO_5015963451" description="Antigen I/II N-terminal domain-containing protein" evidence="1">
    <location>
        <begin position="22"/>
        <end position="207"/>
    </location>
</feature>
<proteinExistence type="predicted"/>
<evidence type="ECO:0000313" key="3">
    <source>
        <dbReference type="Proteomes" id="UP000249134"/>
    </source>
</evidence>
<organism evidence="2 3">
    <name type="scientific">Lederbergia lenta</name>
    <name type="common">Bacillus lentus</name>
    <dbReference type="NCBI Taxonomy" id="1467"/>
    <lineage>
        <taxon>Bacteria</taxon>
        <taxon>Bacillati</taxon>
        <taxon>Bacillota</taxon>
        <taxon>Bacilli</taxon>
        <taxon>Bacillales</taxon>
        <taxon>Bacillaceae</taxon>
        <taxon>Lederbergia</taxon>
    </lineage>
</organism>
<dbReference type="RefSeq" id="WP_066145825.1">
    <property type="nucleotide sequence ID" value="NZ_CBCSGM010000009.1"/>
</dbReference>
<dbReference type="Proteomes" id="UP000249134">
    <property type="component" value="Chromosome 1"/>
</dbReference>
<reference evidence="2 3" key="1">
    <citation type="submission" date="2018-06" db="EMBL/GenBank/DDBJ databases">
        <authorList>
            <consortium name="Pathogen Informatics"/>
            <person name="Doyle S."/>
        </authorList>
    </citation>
    <scope>NUCLEOTIDE SEQUENCE [LARGE SCALE GENOMIC DNA]</scope>
    <source>
        <strain evidence="2 3">NCTC4824</strain>
    </source>
</reference>